<evidence type="ECO:0000259" key="2">
    <source>
        <dbReference type="Pfam" id="PF20415"/>
    </source>
</evidence>
<dbReference type="AlphaFoldDB" id="A0AAD4GF55"/>
<dbReference type="InterPro" id="IPR046522">
    <property type="entry name" value="DUF6699"/>
</dbReference>
<proteinExistence type="predicted"/>
<feature type="domain" description="DUF6699" evidence="2">
    <location>
        <begin position="123"/>
        <end position="257"/>
    </location>
</feature>
<evidence type="ECO:0000256" key="1">
    <source>
        <dbReference type="SAM" id="MobiDB-lite"/>
    </source>
</evidence>
<dbReference type="EMBL" id="WHUW01000014">
    <property type="protein sequence ID" value="KAF8439350.1"/>
    <property type="molecule type" value="Genomic_DNA"/>
</dbReference>
<name>A0AAD4GF55_BOLED</name>
<sequence>MNSSRVEEIVANNFHVVSQEGVVFLQGKNDVAPDNNADQPPASPPIGTNGGEDVPDDSFNTPVDVEVPPPAYGTESPERREYTDVTEKPYLLPESLGVPAWTLPQDIHWLLLPYDPRTSKHLLRFDVIFPVDQICYQYSNNARERLVNEDLDEPAFSEPITKMRITFEQRPFNWTIDVDNPHRIRCRDVFEAIYNSFNQQLTLGELWRLPDRCACEDAFRIRTLVLKSSQMERSLGWKRVDALLHHTIFHGLTMNPDSEGEWVLNLGAPLPVASRGLPLSPTPFFSRSRDSCSTEDSAESSDDHFNSSMSPILALRSLYTTEVVSPGRALHSSPSVTTLAVPPRQQFIRSRPVHRPLGPRSHQR</sequence>
<feature type="region of interest" description="Disordered" evidence="1">
    <location>
        <begin position="27"/>
        <end position="83"/>
    </location>
</feature>
<dbReference type="Proteomes" id="UP001194468">
    <property type="component" value="Unassembled WGS sequence"/>
</dbReference>
<feature type="region of interest" description="Disordered" evidence="1">
    <location>
        <begin position="343"/>
        <end position="364"/>
    </location>
</feature>
<comment type="caution">
    <text evidence="3">The sequence shown here is derived from an EMBL/GenBank/DDBJ whole genome shotgun (WGS) entry which is preliminary data.</text>
</comment>
<accession>A0AAD4GF55</accession>
<dbReference type="Pfam" id="PF20415">
    <property type="entry name" value="DUF6699"/>
    <property type="match status" value="1"/>
</dbReference>
<reference evidence="3" key="1">
    <citation type="submission" date="2019-10" db="EMBL/GenBank/DDBJ databases">
        <authorList>
            <consortium name="DOE Joint Genome Institute"/>
            <person name="Kuo A."/>
            <person name="Miyauchi S."/>
            <person name="Kiss E."/>
            <person name="Drula E."/>
            <person name="Kohler A."/>
            <person name="Sanchez-Garcia M."/>
            <person name="Andreopoulos B."/>
            <person name="Barry K.W."/>
            <person name="Bonito G."/>
            <person name="Buee M."/>
            <person name="Carver A."/>
            <person name="Chen C."/>
            <person name="Cichocki N."/>
            <person name="Clum A."/>
            <person name="Culley D."/>
            <person name="Crous P.W."/>
            <person name="Fauchery L."/>
            <person name="Girlanda M."/>
            <person name="Hayes R."/>
            <person name="Keri Z."/>
            <person name="LaButti K."/>
            <person name="Lipzen A."/>
            <person name="Lombard V."/>
            <person name="Magnuson J."/>
            <person name="Maillard F."/>
            <person name="Morin E."/>
            <person name="Murat C."/>
            <person name="Nolan M."/>
            <person name="Ohm R."/>
            <person name="Pangilinan J."/>
            <person name="Pereira M."/>
            <person name="Perotto S."/>
            <person name="Peter M."/>
            <person name="Riley R."/>
            <person name="Sitrit Y."/>
            <person name="Stielow B."/>
            <person name="Szollosi G."/>
            <person name="Zifcakova L."/>
            <person name="Stursova M."/>
            <person name="Spatafora J.W."/>
            <person name="Tedersoo L."/>
            <person name="Vaario L.-M."/>
            <person name="Yamada A."/>
            <person name="Yan M."/>
            <person name="Wang P."/>
            <person name="Xu J."/>
            <person name="Bruns T."/>
            <person name="Baldrian P."/>
            <person name="Vilgalys R."/>
            <person name="Henrissat B."/>
            <person name="Grigoriev I.V."/>
            <person name="Hibbett D."/>
            <person name="Nagy L.G."/>
            <person name="Martin F.M."/>
        </authorList>
    </citation>
    <scope>NUCLEOTIDE SEQUENCE</scope>
    <source>
        <strain evidence="3">BED1</strain>
    </source>
</reference>
<protein>
    <recommendedName>
        <fullName evidence="2">DUF6699 domain-containing protein</fullName>
    </recommendedName>
</protein>
<evidence type="ECO:0000313" key="3">
    <source>
        <dbReference type="EMBL" id="KAF8439350.1"/>
    </source>
</evidence>
<organism evidence="3 4">
    <name type="scientific">Boletus edulis BED1</name>
    <dbReference type="NCBI Taxonomy" id="1328754"/>
    <lineage>
        <taxon>Eukaryota</taxon>
        <taxon>Fungi</taxon>
        <taxon>Dikarya</taxon>
        <taxon>Basidiomycota</taxon>
        <taxon>Agaricomycotina</taxon>
        <taxon>Agaricomycetes</taxon>
        <taxon>Agaricomycetidae</taxon>
        <taxon>Boletales</taxon>
        <taxon>Boletineae</taxon>
        <taxon>Boletaceae</taxon>
        <taxon>Boletoideae</taxon>
        <taxon>Boletus</taxon>
    </lineage>
</organism>
<gene>
    <name evidence="3" type="ORF">L210DRAFT_2211701</name>
</gene>
<feature type="region of interest" description="Disordered" evidence="1">
    <location>
        <begin position="285"/>
        <end position="306"/>
    </location>
</feature>
<evidence type="ECO:0000313" key="4">
    <source>
        <dbReference type="Proteomes" id="UP001194468"/>
    </source>
</evidence>
<keyword evidence="4" id="KW-1185">Reference proteome</keyword>
<reference evidence="3" key="2">
    <citation type="journal article" date="2020" name="Nat. Commun.">
        <title>Large-scale genome sequencing of mycorrhizal fungi provides insights into the early evolution of symbiotic traits.</title>
        <authorList>
            <person name="Miyauchi S."/>
            <person name="Kiss E."/>
            <person name="Kuo A."/>
            <person name="Drula E."/>
            <person name="Kohler A."/>
            <person name="Sanchez-Garcia M."/>
            <person name="Morin E."/>
            <person name="Andreopoulos B."/>
            <person name="Barry K.W."/>
            <person name="Bonito G."/>
            <person name="Buee M."/>
            <person name="Carver A."/>
            <person name="Chen C."/>
            <person name="Cichocki N."/>
            <person name="Clum A."/>
            <person name="Culley D."/>
            <person name="Crous P.W."/>
            <person name="Fauchery L."/>
            <person name="Girlanda M."/>
            <person name="Hayes R.D."/>
            <person name="Keri Z."/>
            <person name="LaButti K."/>
            <person name="Lipzen A."/>
            <person name="Lombard V."/>
            <person name="Magnuson J."/>
            <person name="Maillard F."/>
            <person name="Murat C."/>
            <person name="Nolan M."/>
            <person name="Ohm R.A."/>
            <person name="Pangilinan J."/>
            <person name="Pereira M.F."/>
            <person name="Perotto S."/>
            <person name="Peter M."/>
            <person name="Pfister S."/>
            <person name="Riley R."/>
            <person name="Sitrit Y."/>
            <person name="Stielow J.B."/>
            <person name="Szollosi G."/>
            <person name="Zifcakova L."/>
            <person name="Stursova M."/>
            <person name="Spatafora J.W."/>
            <person name="Tedersoo L."/>
            <person name="Vaario L.M."/>
            <person name="Yamada A."/>
            <person name="Yan M."/>
            <person name="Wang P."/>
            <person name="Xu J."/>
            <person name="Bruns T."/>
            <person name="Baldrian P."/>
            <person name="Vilgalys R."/>
            <person name="Dunand C."/>
            <person name="Henrissat B."/>
            <person name="Grigoriev I.V."/>
            <person name="Hibbett D."/>
            <person name="Nagy L.G."/>
            <person name="Martin F.M."/>
        </authorList>
    </citation>
    <scope>NUCLEOTIDE SEQUENCE</scope>
    <source>
        <strain evidence="3">BED1</strain>
    </source>
</reference>